<keyword evidence="2" id="KW-0378">Hydrolase</keyword>
<evidence type="ECO:0000313" key="2">
    <source>
        <dbReference type="EMBL" id="MFD1991774.1"/>
    </source>
</evidence>
<dbReference type="Pfam" id="PF00271">
    <property type="entry name" value="Helicase_C"/>
    <property type="match status" value="1"/>
</dbReference>
<dbReference type="PANTHER" id="PTHR10799">
    <property type="entry name" value="SNF2/RAD54 HELICASE FAMILY"/>
    <property type="match status" value="1"/>
</dbReference>
<dbReference type="InterPro" id="IPR014001">
    <property type="entry name" value="Helicase_ATP-bd"/>
</dbReference>
<organism evidence="2 3">
    <name type="scientific">Paenibacillus nicotianae</name>
    <dbReference type="NCBI Taxonomy" id="1526551"/>
    <lineage>
        <taxon>Bacteria</taxon>
        <taxon>Bacillati</taxon>
        <taxon>Bacillota</taxon>
        <taxon>Bacilli</taxon>
        <taxon>Bacillales</taxon>
        <taxon>Paenibacillaceae</taxon>
        <taxon>Paenibacillus</taxon>
    </lineage>
</organism>
<accession>A0ABW4V0A2</accession>
<dbReference type="SUPFAM" id="SSF52540">
    <property type="entry name" value="P-loop containing nucleoside triphosphate hydrolases"/>
    <property type="match status" value="2"/>
</dbReference>
<dbReference type="InterPro" id="IPR000330">
    <property type="entry name" value="SNF2_N"/>
</dbReference>
<keyword evidence="2" id="KW-0347">Helicase</keyword>
<dbReference type="InterPro" id="IPR038718">
    <property type="entry name" value="SNF2-like_sf"/>
</dbReference>
<dbReference type="RefSeq" id="WP_204825470.1">
    <property type="nucleotide sequence ID" value="NZ_JBHUGF010000010.1"/>
</dbReference>
<sequence>MEIKIDINQIDNHFILTGSIILLKNNKRAKMYLKDNLKANIEDSLILIPYKNEDKEYILTNIREMILKYSLKETLSISIQKILSDYFQEEQNFEVFSEQALNIRNNNFKIEDFSEFKESLEQNMRNRTLYKLQLLSAYHLAFSQNACNFSVPGSGKTSIVYAAYTYLKNLNKENPKYVDRILIIGPLSSFGPWENEYEECFGKEVKSKRLSGNLSKHEKSKYFYSFEPAELTLMSYQAVNSILEDLIYFIKNNNVMVVLDEAHKIKNTDGGIVAESVLAISKFCKSRVVLTGTPAPNGYEDLINLFQFLWPSKEIIKYAKYHLKEMSKDPSDIKVADLIKDISPYFIRIKKSDLHLPPAINNPPIILDMGHHQRSIYEFIEKKYLDYFVDKTNSNDIRGALIKARLVRLTQAATNPSLLSKPIDQYFIEQGLSDRTYIDDSEIINKIINYNKLEIPIKFQYILNLVNKIVQAKQKVIIWAIFIQNMHDLKTYLKNNNIESRLLYGDTPVETDSKNNTIDTRESIIKEFHNFNSEFNVIIANPFAVSESISLHKACHNAIYLERTFNAAQFIQSKDRIHRYGLKPNDQINYYYLLSNNSIDQTIHDRLEFKETRMNEIIESQSIPLFSLIDEDDFEKDDIKALINDYVNRSFKTK</sequence>
<evidence type="ECO:0000259" key="1">
    <source>
        <dbReference type="PROSITE" id="PS51192"/>
    </source>
</evidence>
<dbReference type="Gene3D" id="3.40.50.10810">
    <property type="entry name" value="Tandem AAA-ATPase domain"/>
    <property type="match status" value="1"/>
</dbReference>
<protein>
    <submittedName>
        <fullName evidence="2">DEAD/DEAH box helicase</fullName>
        <ecNumber evidence="2">3.6.4.-</ecNumber>
    </submittedName>
</protein>
<proteinExistence type="predicted"/>
<dbReference type="Gene3D" id="3.40.50.300">
    <property type="entry name" value="P-loop containing nucleotide triphosphate hydrolases"/>
    <property type="match status" value="1"/>
</dbReference>
<keyword evidence="2" id="KW-0067">ATP-binding</keyword>
<feature type="domain" description="Helicase ATP-binding" evidence="1">
    <location>
        <begin position="137"/>
        <end position="312"/>
    </location>
</feature>
<dbReference type="GO" id="GO:0004386">
    <property type="term" value="F:helicase activity"/>
    <property type="evidence" value="ECO:0007669"/>
    <property type="project" value="UniProtKB-KW"/>
</dbReference>
<dbReference type="InterPro" id="IPR027417">
    <property type="entry name" value="P-loop_NTPase"/>
</dbReference>
<dbReference type="InterPro" id="IPR001650">
    <property type="entry name" value="Helicase_C-like"/>
</dbReference>
<keyword evidence="2" id="KW-0547">Nucleotide-binding</keyword>
<dbReference type="PROSITE" id="PS51192">
    <property type="entry name" value="HELICASE_ATP_BIND_1"/>
    <property type="match status" value="1"/>
</dbReference>
<evidence type="ECO:0000313" key="3">
    <source>
        <dbReference type="Proteomes" id="UP001597403"/>
    </source>
</evidence>
<gene>
    <name evidence="2" type="ORF">ACFSGI_17525</name>
</gene>
<reference evidence="3" key="1">
    <citation type="journal article" date="2019" name="Int. J. Syst. Evol. Microbiol.">
        <title>The Global Catalogue of Microorganisms (GCM) 10K type strain sequencing project: providing services to taxonomists for standard genome sequencing and annotation.</title>
        <authorList>
            <consortium name="The Broad Institute Genomics Platform"/>
            <consortium name="The Broad Institute Genome Sequencing Center for Infectious Disease"/>
            <person name="Wu L."/>
            <person name="Ma J."/>
        </authorList>
    </citation>
    <scope>NUCLEOTIDE SEQUENCE [LARGE SCALE GENOMIC DNA]</scope>
    <source>
        <strain evidence="3">CGMCC 1.15067</strain>
    </source>
</reference>
<dbReference type="GO" id="GO:0016787">
    <property type="term" value="F:hydrolase activity"/>
    <property type="evidence" value="ECO:0007669"/>
    <property type="project" value="UniProtKB-KW"/>
</dbReference>
<keyword evidence="3" id="KW-1185">Reference proteome</keyword>
<dbReference type="EC" id="3.6.4.-" evidence="2"/>
<dbReference type="EMBL" id="JBHUGF010000010">
    <property type="protein sequence ID" value="MFD1991774.1"/>
    <property type="molecule type" value="Genomic_DNA"/>
</dbReference>
<dbReference type="Proteomes" id="UP001597403">
    <property type="component" value="Unassembled WGS sequence"/>
</dbReference>
<dbReference type="SMART" id="SM00487">
    <property type="entry name" value="DEXDc"/>
    <property type="match status" value="1"/>
</dbReference>
<comment type="caution">
    <text evidence="2">The sequence shown here is derived from an EMBL/GenBank/DDBJ whole genome shotgun (WGS) entry which is preliminary data.</text>
</comment>
<dbReference type="Pfam" id="PF00176">
    <property type="entry name" value="SNF2-rel_dom"/>
    <property type="match status" value="1"/>
</dbReference>
<name>A0ABW4V0A2_9BACL</name>